<dbReference type="PROSITE" id="PS50076">
    <property type="entry name" value="DNAJ_2"/>
    <property type="match status" value="1"/>
</dbReference>
<feature type="chain" id="PRO_5041359172" evidence="10">
    <location>
        <begin position="17"/>
        <end position="918"/>
    </location>
</feature>
<keyword evidence="6 9" id="KW-1133">Transmembrane helix</keyword>
<dbReference type="Proteomes" id="UP001178507">
    <property type="component" value="Unassembled WGS sequence"/>
</dbReference>
<dbReference type="InterPro" id="IPR001623">
    <property type="entry name" value="DnaJ_domain"/>
</dbReference>
<keyword evidence="2" id="KW-0813">Transport</keyword>
<proteinExistence type="predicted"/>
<accession>A0AA36ICQ1</accession>
<dbReference type="SUPFAM" id="SSF47473">
    <property type="entry name" value="EF-hand"/>
    <property type="match status" value="1"/>
</dbReference>
<dbReference type="PROSITE" id="PS50222">
    <property type="entry name" value="EF_HAND_2"/>
    <property type="match status" value="1"/>
</dbReference>
<dbReference type="Gene3D" id="1.10.150.20">
    <property type="entry name" value="5' to 3' exonuclease, C-terminal subdomain"/>
    <property type="match status" value="1"/>
</dbReference>
<dbReference type="GO" id="GO:0008320">
    <property type="term" value="F:protein transmembrane transporter activity"/>
    <property type="evidence" value="ECO:0007669"/>
    <property type="project" value="TreeGrafter"/>
</dbReference>
<protein>
    <submittedName>
        <fullName evidence="14">Uncharacterized protein</fullName>
    </submittedName>
</protein>
<dbReference type="GO" id="GO:0006614">
    <property type="term" value="P:SRP-dependent cotranslational protein targeting to membrane"/>
    <property type="evidence" value="ECO:0007669"/>
    <property type="project" value="TreeGrafter"/>
</dbReference>
<evidence type="ECO:0000259" key="11">
    <source>
        <dbReference type="PROSITE" id="PS50076"/>
    </source>
</evidence>
<keyword evidence="3 9" id="KW-0812">Transmembrane</keyword>
<feature type="compositionally biased region" description="Low complexity" evidence="8">
    <location>
        <begin position="874"/>
        <end position="888"/>
    </location>
</feature>
<organism evidence="14 15">
    <name type="scientific">Effrenium voratum</name>
    <dbReference type="NCBI Taxonomy" id="2562239"/>
    <lineage>
        <taxon>Eukaryota</taxon>
        <taxon>Sar</taxon>
        <taxon>Alveolata</taxon>
        <taxon>Dinophyceae</taxon>
        <taxon>Suessiales</taxon>
        <taxon>Symbiodiniaceae</taxon>
        <taxon>Effrenium</taxon>
    </lineage>
</organism>
<dbReference type="GO" id="GO:0031207">
    <property type="term" value="C:Sec62/Sec63 complex"/>
    <property type="evidence" value="ECO:0007669"/>
    <property type="project" value="TreeGrafter"/>
</dbReference>
<feature type="signal peptide" evidence="10">
    <location>
        <begin position="1"/>
        <end position="16"/>
    </location>
</feature>
<evidence type="ECO:0000313" key="15">
    <source>
        <dbReference type="Proteomes" id="UP001178507"/>
    </source>
</evidence>
<comment type="caution">
    <text evidence="14">The sequence shown here is derived from an EMBL/GenBank/DDBJ whole genome shotgun (WGS) entry which is preliminary data.</text>
</comment>
<dbReference type="SUPFAM" id="SSF46565">
    <property type="entry name" value="Chaperone J-domain"/>
    <property type="match status" value="1"/>
</dbReference>
<dbReference type="PRINTS" id="PR00625">
    <property type="entry name" value="JDOMAIN"/>
</dbReference>
<feature type="transmembrane region" description="Helical" evidence="9">
    <location>
        <begin position="632"/>
        <end position="650"/>
    </location>
</feature>
<evidence type="ECO:0000256" key="8">
    <source>
        <dbReference type="SAM" id="MobiDB-lite"/>
    </source>
</evidence>
<feature type="domain" description="J" evidence="11">
    <location>
        <begin position="514"/>
        <end position="579"/>
    </location>
</feature>
<dbReference type="SUPFAM" id="SSF51197">
    <property type="entry name" value="Clavaminate synthase-like"/>
    <property type="match status" value="1"/>
</dbReference>
<dbReference type="InterPro" id="IPR004179">
    <property type="entry name" value="Sec63-dom"/>
</dbReference>
<sequence length="918" mass="103435">MRLCLSAAVLLGCVSAEPDKEVLAHYGSFEAPSLTDTSFEQVQELLLQGRPFVVADGAKGLPMAAWDCEQVRKEFPHSRLRQEGGNSELNAILMNSNWMQDSKPYPGAELYPPGAPKIRPFYWDIAKAYREERERKWGKDPAKVVSKIVGTTAVPYWLPQQSVVEMGRSSEMWFHPPGAGARAHMDPHCRTTVSFCFSGKRKWRMMVPPAEPHPEGYFDGDIYKRSEWQPTFELEASNGSAVVVFPGMVHETLSVGEVCSASVSQTFAVPTPAAYWRAFWPRFALIGEDVGQCGDVVEQLVTLKTRAKVRPQPEPMARKAGKHFAYKMDADKDGKISKKEMLLPGESEDSLTELISFHDTNKDGIVTTKELVDSWVMFAVASHRSAQLMGGRTDNKEDVLGYDDTAFYYFVVSVLTCVAVPWTLGFIYSFAQLGHDADSEYPRRSASFGSKLRYCSTSAMVEKVEKYRREARRFTAKTGLIYLAQAVVLCVMWAMIFGTMTQLGYETKEIQKFDPFEILDVLPGASPSQIKRAYRKLSLSFHPDKNPDDPLAASRFIQITKAFQALTDEIAKRNWEKFGNPDGPQTTKVGIGLPRFLLEKENHLMILCSFFFVIVILVPMTFICYYQNSRNFAVNGVMVETLQFLGFYIGESNRAKHGPELLAACAESRSMGTRPWDNTHIKKLGGHVIEHKKRVFTFPAVMKNQYLIWAHMQRKRSQMTPELCADLDELLKHSMKVTQAMIEVACMREWFGTAQGMIEFRRCLVQALDIKTSQLLQIPHFSEKQVELCHGFQVTTLREFLAMEVEQRKKLQLKDEELLDVEELCSHIGETVIKATISTDDESEIVVGDVATVTVQMCRRSSFKRMKLKALFTRPSSPSPSLRSGGSSWWTAGPRSASSTSSGSARRSAVWRRSSGSR</sequence>
<feature type="transmembrane region" description="Helical" evidence="9">
    <location>
        <begin position="604"/>
        <end position="625"/>
    </location>
</feature>
<gene>
    <name evidence="14" type="ORF">EVOR1521_LOCUS11240</name>
</gene>
<dbReference type="InterPro" id="IPR002048">
    <property type="entry name" value="EF_hand_dom"/>
</dbReference>
<feature type="compositionally biased region" description="Low complexity" evidence="8">
    <location>
        <begin position="895"/>
        <end position="918"/>
    </location>
</feature>
<feature type="domain" description="JmjC" evidence="13">
    <location>
        <begin position="143"/>
        <end position="284"/>
    </location>
</feature>
<dbReference type="Gene3D" id="1.10.3380.10">
    <property type="entry name" value="Sec63 N-terminal domain-like domain"/>
    <property type="match status" value="1"/>
</dbReference>
<keyword evidence="7 9" id="KW-0472">Membrane</keyword>
<reference evidence="14" key="1">
    <citation type="submission" date="2023-08" db="EMBL/GenBank/DDBJ databases">
        <authorList>
            <person name="Chen Y."/>
            <person name="Shah S."/>
            <person name="Dougan E. K."/>
            <person name="Thang M."/>
            <person name="Chan C."/>
        </authorList>
    </citation>
    <scope>NUCLEOTIDE SEQUENCE</scope>
</reference>
<dbReference type="GO" id="GO:0005509">
    <property type="term" value="F:calcium ion binding"/>
    <property type="evidence" value="ECO:0007669"/>
    <property type="project" value="InterPro"/>
</dbReference>
<dbReference type="InterPro" id="IPR003347">
    <property type="entry name" value="JmjC_dom"/>
</dbReference>
<evidence type="ECO:0000256" key="4">
    <source>
        <dbReference type="ARBA" id="ARBA00022837"/>
    </source>
</evidence>
<evidence type="ECO:0000256" key="5">
    <source>
        <dbReference type="ARBA" id="ARBA00022927"/>
    </source>
</evidence>
<dbReference type="GO" id="GO:0003723">
    <property type="term" value="F:RNA binding"/>
    <property type="evidence" value="ECO:0007669"/>
    <property type="project" value="TreeGrafter"/>
</dbReference>
<evidence type="ECO:0000256" key="9">
    <source>
        <dbReference type="SAM" id="Phobius"/>
    </source>
</evidence>
<dbReference type="SMART" id="SM00271">
    <property type="entry name" value="DnaJ"/>
    <property type="match status" value="1"/>
</dbReference>
<evidence type="ECO:0000256" key="1">
    <source>
        <dbReference type="ARBA" id="ARBA00004127"/>
    </source>
</evidence>
<dbReference type="AlphaFoldDB" id="A0AA36ICQ1"/>
<evidence type="ECO:0000256" key="2">
    <source>
        <dbReference type="ARBA" id="ARBA00022448"/>
    </source>
</evidence>
<feature type="domain" description="EF-hand" evidence="12">
    <location>
        <begin position="346"/>
        <end position="381"/>
    </location>
</feature>
<evidence type="ECO:0000256" key="6">
    <source>
        <dbReference type="ARBA" id="ARBA00022989"/>
    </source>
</evidence>
<keyword evidence="4" id="KW-0106">Calcium</keyword>
<feature type="transmembrane region" description="Helical" evidence="9">
    <location>
        <begin position="479"/>
        <end position="498"/>
    </location>
</feature>
<evidence type="ECO:0000259" key="13">
    <source>
        <dbReference type="PROSITE" id="PS51184"/>
    </source>
</evidence>
<dbReference type="PROSITE" id="PS00018">
    <property type="entry name" value="EF_HAND_1"/>
    <property type="match status" value="1"/>
</dbReference>
<dbReference type="CDD" id="cd00051">
    <property type="entry name" value="EFh"/>
    <property type="match status" value="1"/>
</dbReference>
<dbReference type="InterPro" id="IPR018247">
    <property type="entry name" value="EF_Hand_1_Ca_BS"/>
</dbReference>
<keyword evidence="10" id="KW-0732">Signal</keyword>
<dbReference type="InterPro" id="IPR036869">
    <property type="entry name" value="J_dom_sf"/>
</dbReference>
<evidence type="ECO:0000256" key="3">
    <source>
        <dbReference type="ARBA" id="ARBA00022692"/>
    </source>
</evidence>
<dbReference type="Gene3D" id="1.10.238.10">
    <property type="entry name" value="EF-hand"/>
    <property type="match status" value="1"/>
</dbReference>
<comment type="subcellular location">
    <subcellularLocation>
        <location evidence="1">Endomembrane system</location>
        <topology evidence="1">Multi-pass membrane protein</topology>
    </subcellularLocation>
</comment>
<dbReference type="GO" id="GO:0006620">
    <property type="term" value="P:post-translational protein targeting to endoplasmic reticulum membrane"/>
    <property type="evidence" value="ECO:0007669"/>
    <property type="project" value="TreeGrafter"/>
</dbReference>
<keyword evidence="15" id="KW-1185">Reference proteome</keyword>
<evidence type="ECO:0000313" key="14">
    <source>
        <dbReference type="EMBL" id="CAJ1384356.1"/>
    </source>
</evidence>
<evidence type="ECO:0000256" key="10">
    <source>
        <dbReference type="SAM" id="SignalP"/>
    </source>
</evidence>
<dbReference type="PROSITE" id="PS51184">
    <property type="entry name" value="JMJC"/>
    <property type="match status" value="1"/>
</dbReference>
<dbReference type="SUPFAM" id="SSF158702">
    <property type="entry name" value="Sec63 N-terminal domain-like"/>
    <property type="match status" value="1"/>
</dbReference>
<dbReference type="PANTHER" id="PTHR24075:SF0">
    <property type="entry name" value="TRANSLOCATION PROTEIN SEC63 HOMOLOG"/>
    <property type="match status" value="1"/>
</dbReference>
<feature type="region of interest" description="Disordered" evidence="8">
    <location>
        <begin position="873"/>
        <end position="918"/>
    </location>
</feature>
<dbReference type="SMART" id="SM00973">
    <property type="entry name" value="Sec63"/>
    <property type="match status" value="1"/>
</dbReference>
<dbReference type="Pfam" id="PF00226">
    <property type="entry name" value="DnaJ"/>
    <property type="match status" value="1"/>
</dbReference>
<evidence type="ECO:0000259" key="12">
    <source>
        <dbReference type="PROSITE" id="PS50222"/>
    </source>
</evidence>
<evidence type="ECO:0000256" key="7">
    <source>
        <dbReference type="ARBA" id="ARBA00023136"/>
    </source>
</evidence>
<feature type="transmembrane region" description="Helical" evidence="9">
    <location>
        <begin position="406"/>
        <end position="431"/>
    </location>
</feature>
<dbReference type="EMBL" id="CAUJNA010001112">
    <property type="protein sequence ID" value="CAJ1384356.1"/>
    <property type="molecule type" value="Genomic_DNA"/>
</dbReference>
<dbReference type="CDD" id="cd06257">
    <property type="entry name" value="DnaJ"/>
    <property type="match status" value="1"/>
</dbReference>
<dbReference type="PANTHER" id="PTHR24075">
    <property type="entry name" value="SEC63 DOMAIN-CONTAINING"/>
    <property type="match status" value="1"/>
</dbReference>
<name>A0AA36ICQ1_9DINO</name>
<dbReference type="Gene3D" id="1.10.287.110">
    <property type="entry name" value="DnaJ domain"/>
    <property type="match status" value="1"/>
</dbReference>
<keyword evidence="5" id="KW-0653">Protein transport</keyword>
<dbReference type="FunFam" id="1.10.287.110:FF:000077">
    <property type="entry name" value="Translocation protein SEC63"/>
    <property type="match status" value="1"/>
</dbReference>
<dbReference type="Gene3D" id="2.60.120.650">
    <property type="entry name" value="Cupin"/>
    <property type="match status" value="1"/>
</dbReference>
<dbReference type="InterPro" id="IPR011992">
    <property type="entry name" value="EF-hand-dom_pair"/>
</dbReference>